<dbReference type="Pfam" id="PF22673">
    <property type="entry name" value="MCP-like_PDC_1"/>
    <property type="match status" value="1"/>
</dbReference>
<dbReference type="CDD" id="cd12913">
    <property type="entry name" value="PDC1_MCP_like"/>
    <property type="match status" value="1"/>
</dbReference>
<sequence>MMGVTVAGVTSAEACLRDVERHFHQILDELHTWQGALTEQFESGPVTAAMATAAIAVRVIDFLDGPHHLVGGGFVAARNALADKPLYLAWWQGDDRRLLAEPTLTATETFDYTRRPWFANPQLTGHPHLTGPYVDFVCTDEYTVTTTAPVIVDGRMVGVVGADTLVETLEGMLLPGLRAAGATLVNEYGRAVVSADPHVGPGDRVEAGRETLPCSGLPLGLVIH</sequence>
<evidence type="ECO:0000313" key="2">
    <source>
        <dbReference type="Proteomes" id="UP001500571"/>
    </source>
</evidence>
<evidence type="ECO:0008006" key="3">
    <source>
        <dbReference type="Google" id="ProtNLM"/>
    </source>
</evidence>
<name>A0ABN2R2H2_9ACTN</name>
<gene>
    <name evidence="1" type="ORF">GCM10009798_22840</name>
</gene>
<organism evidence="1 2">
    <name type="scientific">Nocardioides panacihumi</name>
    <dbReference type="NCBI Taxonomy" id="400774"/>
    <lineage>
        <taxon>Bacteria</taxon>
        <taxon>Bacillati</taxon>
        <taxon>Actinomycetota</taxon>
        <taxon>Actinomycetes</taxon>
        <taxon>Propionibacteriales</taxon>
        <taxon>Nocardioidaceae</taxon>
        <taxon>Nocardioides</taxon>
    </lineage>
</organism>
<dbReference type="Gene3D" id="3.30.450.20">
    <property type="entry name" value="PAS domain"/>
    <property type="match status" value="1"/>
</dbReference>
<proteinExistence type="predicted"/>
<reference evidence="1 2" key="1">
    <citation type="journal article" date="2019" name="Int. J. Syst. Evol. Microbiol.">
        <title>The Global Catalogue of Microorganisms (GCM) 10K type strain sequencing project: providing services to taxonomists for standard genome sequencing and annotation.</title>
        <authorList>
            <consortium name="The Broad Institute Genomics Platform"/>
            <consortium name="The Broad Institute Genome Sequencing Center for Infectious Disease"/>
            <person name="Wu L."/>
            <person name="Ma J."/>
        </authorList>
    </citation>
    <scope>NUCLEOTIDE SEQUENCE [LARGE SCALE GENOMIC DNA]</scope>
    <source>
        <strain evidence="1 2">JCM 15309</strain>
    </source>
</reference>
<evidence type="ECO:0000313" key="1">
    <source>
        <dbReference type="EMBL" id="GAA1962517.1"/>
    </source>
</evidence>
<keyword evidence="2" id="KW-1185">Reference proteome</keyword>
<dbReference type="SUPFAM" id="SSF103190">
    <property type="entry name" value="Sensory domain-like"/>
    <property type="match status" value="1"/>
</dbReference>
<accession>A0ABN2R2H2</accession>
<dbReference type="InterPro" id="IPR029151">
    <property type="entry name" value="Sensor-like_sf"/>
</dbReference>
<dbReference type="Proteomes" id="UP001500571">
    <property type="component" value="Unassembled WGS sequence"/>
</dbReference>
<dbReference type="EMBL" id="BAAAPB010000002">
    <property type="protein sequence ID" value="GAA1962517.1"/>
    <property type="molecule type" value="Genomic_DNA"/>
</dbReference>
<protein>
    <recommendedName>
        <fullName evidence="3">Cache domain-containing protein</fullName>
    </recommendedName>
</protein>
<comment type="caution">
    <text evidence="1">The sequence shown here is derived from an EMBL/GenBank/DDBJ whole genome shotgun (WGS) entry which is preliminary data.</text>
</comment>